<feature type="domain" description="Isochorismatase-like" evidence="2">
    <location>
        <begin position="23"/>
        <end position="161"/>
    </location>
</feature>
<evidence type="ECO:0000256" key="1">
    <source>
        <dbReference type="ARBA" id="ARBA00022801"/>
    </source>
</evidence>
<dbReference type="Pfam" id="PF00857">
    <property type="entry name" value="Isochorismatase"/>
    <property type="match status" value="1"/>
</dbReference>
<dbReference type="Proteomes" id="UP000544872">
    <property type="component" value="Unassembled WGS sequence"/>
</dbReference>
<gene>
    <name evidence="3" type="ORF">FHS48_001174</name>
</gene>
<dbReference type="PANTHER" id="PTHR43540">
    <property type="entry name" value="PEROXYUREIDOACRYLATE/UREIDOACRYLATE AMIDOHYDROLASE-RELATED"/>
    <property type="match status" value="1"/>
</dbReference>
<dbReference type="GO" id="GO:0016787">
    <property type="term" value="F:hydrolase activity"/>
    <property type="evidence" value="ECO:0007669"/>
    <property type="project" value="UniProtKB-KW"/>
</dbReference>
<dbReference type="InterPro" id="IPR050272">
    <property type="entry name" value="Isochorismatase-like_hydrls"/>
</dbReference>
<keyword evidence="1" id="KW-0378">Hydrolase</keyword>
<dbReference type="CDD" id="cd01014">
    <property type="entry name" value="nicotinamidase_related"/>
    <property type="match status" value="1"/>
</dbReference>
<proteinExistence type="predicted"/>
<dbReference type="Gene3D" id="3.40.50.850">
    <property type="entry name" value="Isochorismatase-like"/>
    <property type="match status" value="1"/>
</dbReference>
<reference evidence="3 4" key="1">
    <citation type="submission" date="2020-08" db="EMBL/GenBank/DDBJ databases">
        <title>Genomic Encyclopedia of Type Strains, Phase IV (KMG-IV): sequencing the most valuable type-strain genomes for metagenomic binning, comparative biology and taxonomic classification.</title>
        <authorList>
            <person name="Goeker M."/>
        </authorList>
    </citation>
    <scope>NUCLEOTIDE SEQUENCE [LARGE SCALE GENOMIC DNA]</scope>
    <source>
        <strain evidence="3 4">DSM 11590</strain>
    </source>
</reference>
<dbReference type="InterPro" id="IPR000868">
    <property type="entry name" value="Isochorismatase-like_dom"/>
</dbReference>
<keyword evidence="4" id="KW-1185">Reference proteome</keyword>
<dbReference type="PANTHER" id="PTHR43540:SF15">
    <property type="entry name" value="BLR5631 PROTEIN"/>
    <property type="match status" value="1"/>
</dbReference>
<dbReference type="RefSeq" id="WP_184262306.1">
    <property type="nucleotide sequence ID" value="NZ_JACIIX010000003.1"/>
</dbReference>
<dbReference type="EMBL" id="JACIIX010000003">
    <property type="protein sequence ID" value="MBB6209766.1"/>
    <property type="molecule type" value="Genomic_DNA"/>
</dbReference>
<name>A0A7W9ZE39_NOVIT</name>
<dbReference type="AlphaFoldDB" id="A0A7W9ZE39"/>
<comment type="caution">
    <text evidence="3">The sequence shown here is derived from an EMBL/GenBank/DDBJ whole genome shotgun (WGS) entry which is preliminary data.</text>
</comment>
<accession>A0A7W9ZE39</accession>
<dbReference type="InterPro" id="IPR036380">
    <property type="entry name" value="Isochorismatase-like_sf"/>
</dbReference>
<evidence type="ECO:0000313" key="4">
    <source>
        <dbReference type="Proteomes" id="UP000544872"/>
    </source>
</evidence>
<evidence type="ECO:0000259" key="2">
    <source>
        <dbReference type="Pfam" id="PF00857"/>
    </source>
</evidence>
<protein>
    <submittedName>
        <fullName evidence="3">Nicotinamidase-related amidase</fullName>
    </submittedName>
</protein>
<organism evidence="3 4">
    <name type="scientific">Novispirillum itersonii</name>
    <name type="common">Aquaspirillum itersonii</name>
    <dbReference type="NCBI Taxonomy" id="189"/>
    <lineage>
        <taxon>Bacteria</taxon>
        <taxon>Pseudomonadati</taxon>
        <taxon>Pseudomonadota</taxon>
        <taxon>Alphaproteobacteria</taxon>
        <taxon>Rhodospirillales</taxon>
        <taxon>Novispirillaceae</taxon>
        <taxon>Novispirillum</taxon>
    </lineage>
</organism>
<dbReference type="SUPFAM" id="SSF52499">
    <property type="entry name" value="Isochorismatase-like hydrolases"/>
    <property type="match status" value="1"/>
</dbReference>
<evidence type="ECO:0000313" key="3">
    <source>
        <dbReference type="EMBL" id="MBB6209766.1"/>
    </source>
</evidence>
<sequence>MTQPKTIQQMRGLDPVPPPLEKSALIIIDAQGEYQAGPLALPGLEAAVAEAATLLKRARAVGAPVLHIVHQGAPGGAFDLDGPRGAILPDLAPQDGEPVIRKTRASAFSGTDLQLRLDALGNPPLILVGFMTHNCVAGTAHSASALGMTVTIVDSASATRALPLPAGGAIDADALHQATLSGLSDTIARIVSSPADIPDR</sequence>